<dbReference type="Proteomes" id="UP000006643">
    <property type="component" value="Unassembled WGS sequence"/>
</dbReference>
<dbReference type="STRING" id="403677.D0NXF4"/>
<feature type="compositionally biased region" description="Basic residues" evidence="1">
    <location>
        <begin position="112"/>
        <end position="139"/>
    </location>
</feature>
<dbReference type="VEuPathDB" id="FungiDB:PITG_17985"/>
<dbReference type="AlphaFoldDB" id="D0NXF4"/>
<organism evidence="2 3">
    <name type="scientific">Phytophthora infestans (strain T30-4)</name>
    <name type="common">Potato late blight agent</name>
    <dbReference type="NCBI Taxonomy" id="403677"/>
    <lineage>
        <taxon>Eukaryota</taxon>
        <taxon>Sar</taxon>
        <taxon>Stramenopiles</taxon>
        <taxon>Oomycota</taxon>
        <taxon>Peronosporomycetes</taxon>
        <taxon>Peronosporales</taxon>
        <taxon>Peronosporaceae</taxon>
        <taxon>Phytophthora</taxon>
    </lineage>
</organism>
<name>D0NXF4_PHYIT</name>
<dbReference type="InParanoid" id="D0NXF4"/>
<evidence type="ECO:0000313" key="2">
    <source>
        <dbReference type="EMBL" id="EEY67754.1"/>
    </source>
</evidence>
<dbReference type="HOGENOM" id="CLU_1047538_0_0_1"/>
<feature type="compositionally biased region" description="Low complexity" evidence="1">
    <location>
        <begin position="98"/>
        <end position="111"/>
    </location>
</feature>
<dbReference type="EMBL" id="DS028182">
    <property type="protein sequence ID" value="EEY67754.1"/>
    <property type="molecule type" value="Genomic_DNA"/>
</dbReference>
<proteinExistence type="predicted"/>
<feature type="compositionally biased region" description="Basic and acidic residues" evidence="1">
    <location>
        <begin position="41"/>
        <end position="50"/>
    </location>
</feature>
<keyword evidence="3" id="KW-1185">Reference proteome</keyword>
<protein>
    <submittedName>
        <fullName evidence="2">Uncharacterized protein</fullName>
    </submittedName>
</protein>
<dbReference type="OMA" id="HHYHEEF"/>
<feature type="region of interest" description="Disordered" evidence="1">
    <location>
        <begin position="27"/>
        <end position="139"/>
    </location>
</feature>
<sequence>MRYVDPPLVERPTEEWRCFECLVNDARGWPRRRKSTPREPFSPRDEDSSSRRRSSSTKSRSGSSSSKKSKKSSSKSRSSSSSKKKSSHSSSSKRKSSSSKSSSGKKLSSSSSKKHKKRKSSSSSHHSSHGHHRRRHHYHHAEFAKLVTLFRERQEQRLGIEEARINGDLQMAFDEAPQGWRVVSSTLENLRALIESLSGGSLEQDRLRGRLILIMKEQEKQEEQRRKQQELAWNILPRRQSSRIAIGRMKNQSTQESDVSVVAAIF</sequence>
<dbReference type="GeneID" id="9463871"/>
<evidence type="ECO:0000313" key="3">
    <source>
        <dbReference type="Proteomes" id="UP000006643"/>
    </source>
</evidence>
<reference evidence="3" key="1">
    <citation type="journal article" date="2009" name="Nature">
        <title>Genome sequence and analysis of the Irish potato famine pathogen Phytophthora infestans.</title>
        <authorList>
            <consortium name="The Broad Institute Genome Sequencing Platform"/>
            <person name="Haas B.J."/>
            <person name="Kamoun S."/>
            <person name="Zody M.C."/>
            <person name="Jiang R.H."/>
            <person name="Handsaker R.E."/>
            <person name="Cano L.M."/>
            <person name="Grabherr M."/>
            <person name="Kodira C.D."/>
            <person name="Raffaele S."/>
            <person name="Torto-Alalibo T."/>
            <person name="Bozkurt T.O."/>
            <person name="Ah-Fong A.M."/>
            <person name="Alvarado L."/>
            <person name="Anderson V.L."/>
            <person name="Armstrong M.R."/>
            <person name="Avrova A."/>
            <person name="Baxter L."/>
            <person name="Beynon J."/>
            <person name="Boevink P.C."/>
            <person name="Bollmann S.R."/>
            <person name="Bos J.I."/>
            <person name="Bulone V."/>
            <person name="Cai G."/>
            <person name="Cakir C."/>
            <person name="Carrington J.C."/>
            <person name="Chawner M."/>
            <person name="Conti L."/>
            <person name="Costanzo S."/>
            <person name="Ewan R."/>
            <person name="Fahlgren N."/>
            <person name="Fischbach M.A."/>
            <person name="Fugelstad J."/>
            <person name="Gilroy E.M."/>
            <person name="Gnerre S."/>
            <person name="Green P.J."/>
            <person name="Grenville-Briggs L.J."/>
            <person name="Griffith J."/>
            <person name="Grunwald N.J."/>
            <person name="Horn K."/>
            <person name="Horner N.R."/>
            <person name="Hu C.H."/>
            <person name="Huitema E."/>
            <person name="Jeong D.H."/>
            <person name="Jones A.M."/>
            <person name="Jones J.D."/>
            <person name="Jones R.W."/>
            <person name="Karlsson E.K."/>
            <person name="Kunjeti S.G."/>
            <person name="Lamour K."/>
            <person name="Liu Z."/>
            <person name="Ma L."/>
            <person name="Maclean D."/>
            <person name="Chibucos M.C."/>
            <person name="McDonald H."/>
            <person name="McWalters J."/>
            <person name="Meijer H.J."/>
            <person name="Morgan W."/>
            <person name="Morris P.F."/>
            <person name="Munro C.A."/>
            <person name="O'Neill K."/>
            <person name="Ospina-Giraldo M."/>
            <person name="Pinzon A."/>
            <person name="Pritchard L."/>
            <person name="Ramsahoye B."/>
            <person name="Ren Q."/>
            <person name="Restrepo S."/>
            <person name="Roy S."/>
            <person name="Sadanandom A."/>
            <person name="Savidor A."/>
            <person name="Schornack S."/>
            <person name="Schwartz D.C."/>
            <person name="Schumann U.D."/>
            <person name="Schwessinger B."/>
            <person name="Seyer L."/>
            <person name="Sharpe T."/>
            <person name="Silvar C."/>
            <person name="Song J."/>
            <person name="Studholme D.J."/>
            <person name="Sykes S."/>
            <person name="Thines M."/>
            <person name="van de Vondervoort P.J."/>
            <person name="Phuntumart V."/>
            <person name="Wawra S."/>
            <person name="Weide R."/>
            <person name="Win J."/>
            <person name="Young C."/>
            <person name="Zhou S."/>
            <person name="Fry W."/>
            <person name="Meyers B.C."/>
            <person name="van West P."/>
            <person name="Ristaino J."/>
            <person name="Govers F."/>
            <person name="Birch P.R."/>
            <person name="Whisson S.C."/>
            <person name="Judelson H.S."/>
            <person name="Nusbaum C."/>
        </authorList>
    </citation>
    <scope>NUCLEOTIDE SEQUENCE [LARGE SCALE GENOMIC DNA]</scope>
    <source>
        <strain evidence="3">T30-4</strain>
    </source>
</reference>
<accession>D0NXF4</accession>
<dbReference type="OrthoDB" id="21449at2759"/>
<dbReference type="eggNOG" id="KOG1472">
    <property type="taxonomic scope" value="Eukaryota"/>
</dbReference>
<feature type="compositionally biased region" description="Low complexity" evidence="1">
    <location>
        <begin position="56"/>
        <end position="66"/>
    </location>
</feature>
<evidence type="ECO:0000256" key="1">
    <source>
        <dbReference type="SAM" id="MobiDB-lite"/>
    </source>
</evidence>
<gene>
    <name evidence="2" type="ORF">PITG_17985</name>
</gene>
<dbReference type="KEGG" id="pif:PITG_17985"/>
<dbReference type="RefSeq" id="XP_002997916.1">
    <property type="nucleotide sequence ID" value="XM_002997870.1"/>
</dbReference>
<feature type="compositionally biased region" description="Basic residues" evidence="1">
    <location>
        <begin position="82"/>
        <end position="97"/>
    </location>
</feature>